<dbReference type="InterPro" id="IPR017853">
    <property type="entry name" value="GH"/>
</dbReference>
<dbReference type="SUPFAM" id="SSF51445">
    <property type="entry name" value="(Trans)glycosidases"/>
    <property type="match status" value="1"/>
</dbReference>
<dbReference type="PANTHER" id="PTHR34135:SF2">
    <property type="entry name" value="LYSOZYME"/>
    <property type="match status" value="1"/>
</dbReference>
<dbReference type="InterPro" id="IPR002053">
    <property type="entry name" value="Glyco_hydro_25"/>
</dbReference>
<dbReference type="EMBL" id="KX620751">
    <property type="protein sequence ID" value="AOT24437.1"/>
    <property type="molecule type" value="Genomic_DNA"/>
</dbReference>
<evidence type="ECO:0000256" key="5">
    <source>
        <dbReference type="ARBA" id="ARBA00023295"/>
    </source>
</evidence>
<comment type="similarity">
    <text evidence="2">Belongs to the glycosyl hydrolase 25 family.</text>
</comment>
<dbReference type="SMART" id="SM00641">
    <property type="entry name" value="Glyco_25"/>
    <property type="match status" value="1"/>
</dbReference>
<dbReference type="GO" id="GO:0016052">
    <property type="term" value="P:carbohydrate catabolic process"/>
    <property type="evidence" value="ECO:0007669"/>
    <property type="project" value="TreeGrafter"/>
</dbReference>
<dbReference type="GeneID" id="40072548"/>
<comment type="catalytic activity">
    <reaction evidence="1">
        <text>Hydrolysis of (1-&gt;4)-beta-linkages between N-acetylmuramic acid and N-acetyl-D-glucosamine residues in a peptidoglycan and between N-acetyl-D-glucosamine residues in chitodextrins.</text>
        <dbReference type="EC" id="3.2.1.17"/>
    </reaction>
</comment>
<dbReference type="GO" id="GO:0009253">
    <property type="term" value="P:peptidoglycan catabolic process"/>
    <property type="evidence" value="ECO:0007669"/>
    <property type="project" value="InterPro"/>
</dbReference>
<dbReference type="GO" id="GO:0016998">
    <property type="term" value="P:cell wall macromolecule catabolic process"/>
    <property type="evidence" value="ECO:0007669"/>
    <property type="project" value="InterPro"/>
</dbReference>
<dbReference type="OrthoDB" id="5312at10239"/>
<evidence type="ECO:0000256" key="1">
    <source>
        <dbReference type="ARBA" id="ARBA00000632"/>
    </source>
</evidence>
<protein>
    <recommendedName>
        <fullName evidence="3">lysozyme</fullName>
        <ecNumber evidence="3">3.2.1.17</ecNumber>
    </recommendedName>
</protein>
<dbReference type="InterPro" id="IPR018077">
    <property type="entry name" value="Glyco_hydro_fam25_subgr"/>
</dbReference>
<reference evidence="6 7" key="1">
    <citation type="submission" date="2016-07" db="EMBL/GenBank/DDBJ databases">
        <authorList>
            <person name="Modlin R.L."/>
            <person name="Cheng L.S."/>
            <person name="Marinelli L.J."/>
            <person name="Grosset N."/>
            <person name="Gautier M."/>
            <person name="Fitz-Gibbon S."/>
            <person name="Pellegrini M."/>
            <person name="Bowman C.A."/>
            <person name="Russell D.A."/>
            <person name="Jacobs-Sera D."/>
            <person name="Hatfull G.F."/>
        </authorList>
    </citation>
    <scope>NUCLEOTIDE SEQUENCE [LARGE SCALE GENOMIC DNA]</scope>
</reference>
<proteinExistence type="inferred from homology"/>
<sequence>MDRGIDVSSYQAPDGGLLEGMSFCIIKATEGTGYVNPNRAQWYKVATDRGVTTGAYHFMRGGDPAQQADYFLANLPGDVDWLALDVEDAGDGLSWAGRVGFILAWTDRAKATGKPTLVYASRSWANALWGAASSDERARLAQLPLWVADYTRRPGEYSGPWPGGWPIAMHQYTSAPIDKNVLLTDDLQGGDDMPLSTDDLRNIATAVWGGGGAASPMYADRLDGHQEYPETALFSLQQRLGARFGELSGKIDGLAEALKQVQGGNGVDADAIRAAAAEGAKAGVQAMIDTATVNLEAK</sequence>
<evidence type="ECO:0000313" key="7">
    <source>
        <dbReference type="Proteomes" id="UP000225090"/>
    </source>
</evidence>
<dbReference type="KEGG" id="vg:40072548"/>
<dbReference type="PROSITE" id="PS51904">
    <property type="entry name" value="GLYCOSYL_HYDROL_F25_2"/>
    <property type="match status" value="1"/>
</dbReference>
<evidence type="ECO:0000313" key="6">
    <source>
        <dbReference type="EMBL" id="AOT24437.1"/>
    </source>
</evidence>
<dbReference type="Gene3D" id="3.20.20.80">
    <property type="entry name" value="Glycosidases"/>
    <property type="match status" value="1"/>
</dbReference>
<evidence type="ECO:0000256" key="4">
    <source>
        <dbReference type="ARBA" id="ARBA00022801"/>
    </source>
</evidence>
<keyword evidence="7" id="KW-1185">Reference proteome</keyword>
<dbReference type="PANTHER" id="PTHR34135">
    <property type="entry name" value="LYSOZYME"/>
    <property type="match status" value="1"/>
</dbReference>
<accession>A0A1D8ETP4</accession>
<keyword evidence="5" id="KW-0326">Glycosidase</keyword>
<name>A0A1D8ETP4_9CAUD</name>
<evidence type="ECO:0000256" key="3">
    <source>
        <dbReference type="ARBA" id="ARBA00012732"/>
    </source>
</evidence>
<evidence type="ECO:0000256" key="2">
    <source>
        <dbReference type="ARBA" id="ARBA00010646"/>
    </source>
</evidence>
<gene>
    <name evidence="6" type="primary">24</name>
    <name evidence="6" type="ORF">DOUCETTE_24</name>
</gene>
<keyword evidence="4" id="KW-0378">Hydrolase</keyword>
<dbReference type="Proteomes" id="UP000225090">
    <property type="component" value="Segment"/>
</dbReference>
<dbReference type="Pfam" id="PF01183">
    <property type="entry name" value="Glyco_hydro_25"/>
    <property type="match status" value="1"/>
</dbReference>
<dbReference type="GO" id="GO:0003796">
    <property type="term" value="F:lysozyme activity"/>
    <property type="evidence" value="ECO:0007669"/>
    <property type="project" value="UniProtKB-EC"/>
</dbReference>
<organism evidence="6 7">
    <name type="scientific">Propionibacterium phage Doucette</name>
    <dbReference type="NCBI Taxonomy" id="1897534"/>
    <lineage>
        <taxon>Viruses</taxon>
        <taxon>Duplodnaviria</taxon>
        <taxon>Heunggongvirae</taxon>
        <taxon>Uroviricota</taxon>
        <taxon>Caudoviricetes</taxon>
        <taxon>Doucettevirus</taxon>
        <taxon>Doucettevirus doucette</taxon>
    </lineage>
</organism>
<dbReference type="RefSeq" id="YP_009596945.1">
    <property type="nucleotide sequence ID" value="NC_041893.1"/>
</dbReference>
<dbReference type="EC" id="3.2.1.17" evidence="3"/>
<dbReference type="CDD" id="cd00599">
    <property type="entry name" value="GH25_muramidase"/>
    <property type="match status" value="1"/>
</dbReference>